<comment type="subcellular location">
    <subcellularLocation>
        <location evidence="1">Membrane</location>
        <topology evidence="1">Multi-pass membrane protein</topology>
    </subcellularLocation>
</comment>
<protein>
    <recommendedName>
        <fullName evidence="5 15">CDP-diacylglycerol--glycerol-3-phosphate 3-phosphatidyltransferase</fullName>
        <ecNumber evidence="4 15">2.7.8.5</ecNumber>
    </recommendedName>
</protein>
<evidence type="ECO:0000256" key="7">
    <source>
        <dbReference type="ARBA" id="ARBA00022679"/>
    </source>
</evidence>
<evidence type="ECO:0000256" key="8">
    <source>
        <dbReference type="ARBA" id="ARBA00022692"/>
    </source>
</evidence>
<evidence type="ECO:0000256" key="15">
    <source>
        <dbReference type="NCBIfam" id="TIGR00560"/>
    </source>
</evidence>
<evidence type="ECO:0000256" key="1">
    <source>
        <dbReference type="ARBA" id="ARBA00004141"/>
    </source>
</evidence>
<dbReference type="InterPro" id="IPR048254">
    <property type="entry name" value="CDP_ALCOHOL_P_TRANSF_CS"/>
</dbReference>
<dbReference type="EC" id="2.7.8.5" evidence="4 15"/>
<feature type="transmembrane region" description="Helical" evidence="18">
    <location>
        <begin position="193"/>
        <end position="214"/>
    </location>
</feature>
<keyword evidence="6" id="KW-0444">Lipid biosynthesis</keyword>
<keyword evidence="8 18" id="KW-0812">Transmembrane</keyword>
<evidence type="ECO:0000256" key="10">
    <source>
        <dbReference type="ARBA" id="ARBA00023098"/>
    </source>
</evidence>
<evidence type="ECO:0000256" key="6">
    <source>
        <dbReference type="ARBA" id="ARBA00022516"/>
    </source>
</evidence>
<keyword evidence="10" id="KW-0443">Lipid metabolism</keyword>
<name>A0ABX9QNG9_9BACT</name>
<evidence type="ECO:0000256" key="18">
    <source>
        <dbReference type="SAM" id="Phobius"/>
    </source>
</evidence>
<dbReference type="PANTHER" id="PTHR14269:SF62">
    <property type="entry name" value="CDP-DIACYLGLYCEROL--GLYCEROL-3-PHOSPHATE 3-PHOSPHATIDYLTRANSFERASE 1, CHLOROPLASTIC"/>
    <property type="match status" value="1"/>
</dbReference>
<organism evidence="19 20">
    <name type="scientific">Corallococcus praedator</name>
    <dbReference type="NCBI Taxonomy" id="2316724"/>
    <lineage>
        <taxon>Bacteria</taxon>
        <taxon>Pseudomonadati</taxon>
        <taxon>Myxococcota</taxon>
        <taxon>Myxococcia</taxon>
        <taxon>Myxococcales</taxon>
        <taxon>Cystobacterineae</taxon>
        <taxon>Myxococcaceae</taxon>
        <taxon>Corallococcus</taxon>
    </lineage>
</organism>
<keyword evidence="12" id="KW-0594">Phospholipid biosynthesis</keyword>
<evidence type="ECO:0000313" key="19">
    <source>
        <dbReference type="EMBL" id="RKI13753.1"/>
    </source>
</evidence>
<evidence type="ECO:0000256" key="13">
    <source>
        <dbReference type="ARBA" id="ARBA00023264"/>
    </source>
</evidence>
<comment type="pathway">
    <text evidence="2">Phospholipid metabolism; phosphatidylglycerol biosynthesis; phosphatidylglycerol from CDP-diacylglycerol: step 1/2.</text>
</comment>
<keyword evidence="9 18" id="KW-1133">Transmembrane helix</keyword>
<evidence type="ECO:0000256" key="12">
    <source>
        <dbReference type="ARBA" id="ARBA00023209"/>
    </source>
</evidence>
<evidence type="ECO:0000256" key="5">
    <source>
        <dbReference type="ARBA" id="ARBA00014944"/>
    </source>
</evidence>
<evidence type="ECO:0000256" key="4">
    <source>
        <dbReference type="ARBA" id="ARBA00013170"/>
    </source>
</evidence>
<dbReference type="GO" id="GO:0008444">
    <property type="term" value="F:CDP-diacylglycerol-glycerol-3-phosphate 3-phosphatidyltransferase activity"/>
    <property type="evidence" value="ECO:0007669"/>
    <property type="project" value="UniProtKB-EC"/>
</dbReference>
<feature type="transmembrane region" description="Helical" evidence="18">
    <location>
        <begin position="104"/>
        <end position="129"/>
    </location>
</feature>
<keyword evidence="13" id="KW-1208">Phospholipid metabolism</keyword>
<accession>A0ABX9QNG9</accession>
<evidence type="ECO:0000256" key="16">
    <source>
        <dbReference type="RuleBase" id="RU003750"/>
    </source>
</evidence>
<feature type="transmembrane region" description="Helical" evidence="18">
    <location>
        <begin position="62"/>
        <end position="83"/>
    </location>
</feature>
<gene>
    <name evidence="19" type="primary">pgsA</name>
    <name evidence="19" type="ORF">D7Y13_07065</name>
</gene>
<dbReference type="InterPro" id="IPR050324">
    <property type="entry name" value="CDP-alcohol_PTase-I"/>
</dbReference>
<evidence type="ECO:0000256" key="17">
    <source>
        <dbReference type="SAM" id="MobiDB-lite"/>
    </source>
</evidence>
<evidence type="ECO:0000256" key="3">
    <source>
        <dbReference type="ARBA" id="ARBA00010441"/>
    </source>
</evidence>
<comment type="caution">
    <text evidence="19">The sequence shown here is derived from an EMBL/GenBank/DDBJ whole genome shotgun (WGS) entry which is preliminary data.</text>
</comment>
<evidence type="ECO:0000256" key="14">
    <source>
        <dbReference type="ARBA" id="ARBA00048586"/>
    </source>
</evidence>
<dbReference type="PIRSF" id="PIRSF000847">
    <property type="entry name" value="Phos_ph_gly_syn"/>
    <property type="match status" value="1"/>
</dbReference>
<keyword evidence="7 16" id="KW-0808">Transferase</keyword>
<sequence length="232" mass="25672">MASSDRALRKQKKREERARKRASRRPSILVQEFWNLPNMLTLGRILIIPLFVWLTYDADPLHSLLAGLVFAVASITDVVDGYLARKWNLITVVGKFMDPLADKLIAMAALVMMVRLGRIAAWVVIVLLAREFIVSGLRTIAASEGMVIAAGQEGKWKTSLQLVGIISLCVHYVHPLDLGFQTVTVDYNQVGKVLVYLSGAFSVWSAVVYFRAFLAMLARRGGADPEADAKSV</sequence>
<evidence type="ECO:0000256" key="11">
    <source>
        <dbReference type="ARBA" id="ARBA00023136"/>
    </source>
</evidence>
<dbReference type="Proteomes" id="UP000278907">
    <property type="component" value="Unassembled WGS sequence"/>
</dbReference>
<dbReference type="InterPro" id="IPR043130">
    <property type="entry name" value="CDP-OH_PTrfase_TM_dom"/>
</dbReference>
<evidence type="ECO:0000256" key="2">
    <source>
        <dbReference type="ARBA" id="ARBA00005042"/>
    </source>
</evidence>
<proteinExistence type="inferred from homology"/>
<evidence type="ECO:0000256" key="9">
    <source>
        <dbReference type="ARBA" id="ARBA00022989"/>
    </source>
</evidence>
<comment type="similarity">
    <text evidence="3 16">Belongs to the CDP-alcohol phosphatidyltransferase class-I family.</text>
</comment>
<keyword evidence="20" id="KW-1185">Reference proteome</keyword>
<feature type="region of interest" description="Disordered" evidence="17">
    <location>
        <begin position="1"/>
        <end position="20"/>
    </location>
</feature>
<dbReference type="NCBIfam" id="TIGR00560">
    <property type="entry name" value="pgsA"/>
    <property type="match status" value="1"/>
</dbReference>
<dbReference type="RefSeq" id="WP_120536713.1">
    <property type="nucleotide sequence ID" value="NZ_RAWI01000035.1"/>
</dbReference>
<reference evidence="19 20" key="1">
    <citation type="submission" date="2018-09" db="EMBL/GenBank/DDBJ databases">
        <authorList>
            <person name="Livingstone P.G."/>
            <person name="Whitworth D.E."/>
        </authorList>
    </citation>
    <scope>NUCLEOTIDE SEQUENCE [LARGE SCALE GENOMIC DNA]</scope>
    <source>
        <strain evidence="19 20">CA031B</strain>
    </source>
</reference>
<dbReference type="Pfam" id="PF01066">
    <property type="entry name" value="CDP-OH_P_transf"/>
    <property type="match status" value="1"/>
</dbReference>
<dbReference type="Gene3D" id="1.20.120.1760">
    <property type="match status" value="1"/>
</dbReference>
<feature type="transmembrane region" description="Helical" evidence="18">
    <location>
        <begin position="33"/>
        <end position="56"/>
    </location>
</feature>
<comment type="catalytic activity">
    <reaction evidence="14">
        <text>a CDP-1,2-diacyl-sn-glycerol + sn-glycerol 3-phosphate = a 1,2-diacyl-sn-glycero-3-phospho-(1'-sn-glycero-3'-phosphate) + CMP + H(+)</text>
        <dbReference type="Rhea" id="RHEA:12593"/>
        <dbReference type="ChEBI" id="CHEBI:15378"/>
        <dbReference type="ChEBI" id="CHEBI:57597"/>
        <dbReference type="ChEBI" id="CHEBI:58332"/>
        <dbReference type="ChEBI" id="CHEBI:60110"/>
        <dbReference type="ChEBI" id="CHEBI:60377"/>
        <dbReference type="EC" id="2.7.8.5"/>
    </reaction>
</comment>
<dbReference type="InterPro" id="IPR000462">
    <property type="entry name" value="CDP-OH_P_trans"/>
</dbReference>
<dbReference type="PANTHER" id="PTHR14269">
    <property type="entry name" value="CDP-DIACYLGLYCEROL--GLYCEROL-3-PHOSPHATE 3-PHOSPHATIDYLTRANSFERASE-RELATED"/>
    <property type="match status" value="1"/>
</dbReference>
<dbReference type="PROSITE" id="PS00379">
    <property type="entry name" value="CDP_ALCOHOL_P_TRANSF"/>
    <property type="match status" value="1"/>
</dbReference>
<dbReference type="InterPro" id="IPR004570">
    <property type="entry name" value="Phosphatidylglycerol_P_synth"/>
</dbReference>
<keyword evidence="11 18" id="KW-0472">Membrane</keyword>
<dbReference type="EMBL" id="RAWI01000035">
    <property type="protein sequence ID" value="RKI13753.1"/>
    <property type="molecule type" value="Genomic_DNA"/>
</dbReference>
<evidence type="ECO:0000313" key="20">
    <source>
        <dbReference type="Proteomes" id="UP000278907"/>
    </source>
</evidence>